<evidence type="ECO:0000313" key="2">
    <source>
        <dbReference type="EMBL" id="PPU77251.1"/>
    </source>
</evidence>
<evidence type="ECO:0000256" key="1">
    <source>
        <dbReference type="SAM" id="Phobius"/>
    </source>
</evidence>
<dbReference type="EMBL" id="MDED01000009">
    <property type="protein sequence ID" value="PPU77251.1"/>
    <property type="molecule type" value="Genomic_DNA"/>
</dbReference>
<dbReference type="Proteomes" id="UP000239561">
    <property type="component" value="Unassembled WGS sequence"/>
</dbReference>
<accession>A0A2S7DTZ7</accession>
<dbReference type="RefSeq" id="WP_104602872.1">
    <property type="nucleotide sequence ID" value="NZ_CP082217.1"/>
</dbReference>
<reference evidence="2 3" key="1">
    <citation type="submission" date="2016-08" db="EMBL/GenBank/DDBJ databases">
        <authorList>
            <person name="Seilhamer J.J."/>
        </authorList>
    </citation>
    <scope>NUCLEOTIDE SEQUENCE [LARGE SCALE GENOMIC DNA]</scope>
    <source>
        <strain evidence="2 3">CFBP2542</strain>
    </source>
</reference>
<protein>
    <submittedName>
        <fullName evidence="2">DUF1453 domain-containing protein</fullName>
    </submittedName>
</protein>
<dbReference type="Pfam" id="PF07301">
    <property type="entry name" value="DUF1453"/>
    <property type="match status" value="1"/>
</dbReference>
<feature type="transmembrane region" description="Helical" evidence="1">
    <location>
        <begin position="48"/>
        <end position="69"/>
    </location>
</feature>
<feature type="transmembrane region" description="Helical" evidence="1">
    <location>
        <begin position="108"/>
        <end position="131"/>
    </location>
</feature>
<comment type="caution">
    <text evidence="2">The sequence shown here is derived from an EMBL/GenBank/DDBJ whole genome shotgun (WGS) entry which is preliminary data.</text>
</comment>
<keyword evidence="1" id="KW-0472">Membrane</keyword>
<feature type="transmembrane region" description="Helical" evidence="1">
    <location>
        <begin position="75"/>
        <end position="96"/>
    </location>
</feature>
<dbReference type="AlphaFoldDB" id="A0A2S7DTZ7"/>
<evidence type="ECO:0000313" key="3">
    <source>
        <dbReference type="Proteomes" id="UP000239561"/>
    </source>
</evidence>
<name>A0A2S7DTZ7_9XANT</name>
<organism evidence="2 3">
    <name type="scientific">Xanthomonas cucurbitae</name>
    <dbReference type="NCBI Taxonomy" id="56453"/>
    <lineage>
        <taxon>Bacteria</taxon>
        <taxon>Pseudomonadati</taxon>
        <taxon>Pseudomonadota</taxon>
        <taxon>Gammaproteobacteria</taxon>
        <taxon>Lysobacterales</taxon>
        <taxon>Lysobacteraceae</taxon>
        <taxon>Xanthomonas</taxon>
    </lineage>
</organism>
<keyword evidence="1" id="KW-0812">Transmembrane</keyword>
<feature type="transmembrane region" description="Helical" evidence="1">
    <location>
        <begin position="6"/>
        <end position="27"/>
    </location>
</feature>
<feature type="transmembrane region" description="Helical" evidence="1">
    <location>
        <begin position="151"/>
        <end position="171"/>
    </location>
</feature>
<gene>
    <name evidence="2" type="ORF">XcuCFBP2542_06915</name>
</gene>
<proteinExistence type="predicted"/>
<dbReference type="InterPro" id="IPR058247">
    <property type="entry name" value="DUF1453"/>
</dbReference>
<sequence>MPLLLAIPLAVIVALAVFAVLFPLSLLQRFRMGTARRQARGWLLMVNLVSAGLSSVVFGVFALIAAAFWPGALSHAAFGWACGLLLGVLALRLTRFERTPQGLFYRPNLWLVLGLAALLLGRLLAGLVQGWRSTWQGAVWPVDGWMSHASLLGAAGVLLGYALAYASLLWWRWRTARLRGSVYWR</sequence>
<keyword evidence="1" id="KW-1133">Transmembrane helix</keyword>